<dbReference type="Proteomes" id="UP000694941">
    <property type="component" value="Unplaced"/>
</dbReference>
<name>A0ABM1AZM5_LIMPO</name>
<accession>A0ABM1AZM5</accession>
<keyword evidence="3" id="KW-1185">Reference proteome</keyword>
<feature type="region of interest" description="Disordered" evidence="1">
    <location>
        <begin position="1"/>
        <end position="81"/>
    </location>
</feature>
<keyword evidence="2" id="KW-1133">Transmembrane helix</keyword>
<gene>
    <name evidence="4" type="primary">LOC106456952</name>
</gene>
<dbReference type="RefSeq" id="XP_013771783.1">
    <property type="nucleotide sequence ID" value="XM_013916329.2"/>
</dbReference>
<feature type="compositionally biased region" description="Basic and acidic residues" evidence="1">
    <location>
        <begin position="1"/>
        <end position="10"/>
    </location>
</feature>
<protein>
    <submittedName>
        <fullName evidence="4">Leucine-rich repeat extensin-like protein 3</fullName>
    </submittedName>
</protein>
<evidence type="ECO:0000313" key="4">
    <source>
        <dbReference type="RefSeq" id="XP_013771783.1"/>
    </source>
</evidence>
<evidence type="ECO:0000313" key="3">
    <source>
        <dbReference type="Proteomes" id="UP000694941"/>
    </source>
</evidence>
<sequence>MAFRQRDMHFQRTARSHPPHRPYSTSETSSSSDDRDETPIVRQPPRRSQSRGARSRSEERSQIAQNSMMSHPPDAYPVGPPVTGYPGPFRSGTLRSTRSVPALAIATWDGEPCPVHGGHSMHPHGPAPNVMRRYGSLYDLRGPVYNTGPPPPMLDKKMFHGSMQMLPMGPPPPFQPSPLQTNAPIPPHFLPPMMRPRPMVYPAVGMEPLPMRDPYKLRTPPPGYSSKVEDQYTVDKVCCQGHLIVLWIILAVVTIGVILGIILGVTIT</sequence>
<proteinExistence type="predicted"/>
<keyword evidence="2" id="KW-0812">Transmembrane</keyword>
<dbReference type="GeneID" id="106456952"/>
<organism evidence="3 4">
    <name type="scientific">Limulus polyphemus</name>
    <name type="common">Atlantic horseshoe crab</name>
    <dbReference type="NCBI Taxonomy" id="6850"/>
    <lineage>
        <taxon>Eukaryota</taxon>
        <taxon>Metazoa</taxon>
        <taxon>Ecdysozoa</taxon>
        <taxon>Arthropoda</taxon>
        <taxon>Chelicerata</taxon>
        <taxon>Merostomata</taxon>
        <taxon>Xiphosura</taxon>
        <taxon>Limulidae</taxon>
        <taxon>Limulus</taxon>
    </lineage>
</organism>
<evidence type="ECO:0000256" key="1">
    <source>
        <dbReference type="SAM" id="MobiDB-lite"/>
    </source>
</evidence>
<reference evidence="4" key="1">
    <citation type="submission" date="2025-08" db="UniProtKB">
        <authorList>
            <consortium name="RefSeq"/>
        </authorList>
    </citation>
    <scope>IDENTIFICATION</scope>
    <source>
        <tissue evidence="4">Muscle</tissue>
    </source>
</reference>
<keyword evidence="2" id="KW-0472">Membrane</keyword>
<feature type="transmembrane region" description="Helical" evidence="2">
    <location>
        <begin position="244"/>
        <end position="267"/>
    </location>
</feature>
<evidence type="ECO:0000256" key="2">
    <source>
        <dbReference type="SAM" id="Phobius"/>
    </source>
</evidence>